<proteinExistence type="predicted"/>
<evidence type="ECO:0000313" key="2">
    <source>
        <dbReference type="Proteomes" id="UP000217199"/>
    </source>
</evidence>
<protein>
    <recommendedName>
        <fullName evidence="3">F-box domain-containing protein</fullName>
    </recommendedName>
</protein>
<reference evidence="1 2" key="1">
    <citation type="journal article" date="2017" name="Mol. Ecol.">
        <title>Comparative and population genomic landscape of Phellinus noxius: A hypervariable fungus causing root rot in trees.</title>
        <authorList>
            <person name="Chung C.L."/>
            <person name="Lee T.J."/>
            <person name="Akiba M."/>
            <person name="Lee H.H."/>
            <person name="Kuo T.H."/>
            <person name="Liu D."/>
            <person name="Ke H.M."/>
            <person name="Yokoi T."/>
            <person name="Roa M.B."/>
            <person name="Lu M.J."/>
            <person name="Chang Y.Y."/>
            <person name="Ann P.J."/>
            <person name="Tsai J.N."/>
            <person name="Chen C.Y."/>
            <person name="Tzean S.S."/>
            <person name="Ota Y."/>
            <person name="Hattori T."/>
            <person name="Sahashi N."/>
            <person name="Liou R.F."/>
            <person name="Kikuchi T."/>
            <person name="Tsai I.J."/>
        </authorList>
    </citation>
    <scope>NUCLEOTIDE SEQUENCE [LARGE SCALE GENOMIC DNA]</scope>
    <source>
        <strain evidence="1 2">FFPRI411160</strain>
    </source>
</reference>
<dbReference type="EMBL" id="NBII01000011">
    <property type="protein sequence ID" value="PAV14786.1"/>
    <property type="molecule type" value="Genomic_DNA"/>
</dbReference>
<dbReference type="Gene3D" id="3.80.10.10">
    <property type="entry name" value="Ribonuclease Inhibitor"/>
    <property type="match status" value="1"/>
</dbReference>
<name>A0A286U5C5_9AGAM</name>
<dbReference type="AlphaFoldDB" id="A0A286U5C5"/>
<evidence type="ECO:0008006" key="3">
    <source>
        <dbReference type="Google" id="ProtNLM"/>
    </source>
</evidence>
<evidence type="ECO:0000313" key="1">
    <source>
        <dbReference type="EMBL" id="PAV14786.1"/>
    </source>
</evidence>
<accession>A0A286U5C5</accession>
<dbReference type="SUPFAM" id="SSF52047">
    <property type="entry name" value="RNI-like"/>
    <property type="match status" value="1"/>
</dbReference>
<dbReference type="InterPro" id="IPR032675">
    <property type="entry name" value="LRR_dom_sf"/>
</dbReference>
<keyword evidence="2" id="KW-1185">Reference proteome</keyword>
<sequence length="450" mass="52717">MPRNRGNHRNHLRVEMGSIKLDTMPEDILTHILLYGITDDFETKNNKCRKLFLLMISHTNQALRRFALSTPCLWSTLYIDIYRNCRYDGLLNLFRLWIERSGDSPLNYKITAYAHTKTSADVLELFFREKRRWKSVKLEFMKNTPHLSFEPTDMPCLQSLELVSLRDYVPIEKIIHLSKSTQLGRLYLNQVDSAQWRTIMKTIHTQQLTELRLGLTDRKADADSYLLKSLGMFTNLKRLKLGLHYMSKFDPVWSGPPVLLPNLTMLVLATGCGKLTQYLTTPSLISISIISLKDEGSWIVNYFRRSRPPLEIMHLEIYYLETDDLRFILQEVPNLKTLSLIRTYFLNESEEPYDIWSLLHVDDPSLDILVPKLTDLLYEILHCEANTNEEILLLVDAVESRKRYIRNFHFHFLYCARGFSHDIRNILGTVNEPDAEDAHKHLVEMFRFSG</sequence>
<organism evidence="1 2">
    <name type="scientific">Pyrrhoderma noxium</name>
    <dbReference type="NCBI Taxonomy" id="2282107"/>
    <lineage>
        <taxon>Eukaryota</taxon>
        <taxon>Fungi</taxon>
        <taxon>Dikarya</taxon>
        <taxon>Basidiomycota</taxon>
        <taxon>Agaricomycotina</taxon>
        <taxon>Agaricomycetes</taxon>
        <taxon>Hymenochaetales</taxon>
        <taxon>Hymenochaetaceae</taxon>
        <taxon>Pyrrhoderma</taxon>
    </lineage>
</organism>
<dbReference type="Proteomes" id="UP000217199">
    <property type="component" value="Unassembled WGS sequence"/>
</dbReference>
<comment type="caution">
    <text evidence="1">The sequence shown here is derived from an EMBL/GenBank/DDBJ whole genome shotgun (WGS) entry which is preliminary data.</text>
</comment>
<gene>
    <name evidence="1" type="ORF">PNOK_0933900</name>
</gene>
<dbReference type="InParanoid" id="A0A286U5C5"/>
<dbReference type="STRING" id="2282107.A0A286U5C5"/>
<dbReference type="OrthoDB" id="2269034at2759"/>